<dbReference type="STRING" id="1419482.SAMN05444266_112131"/>
<dbReference type="Proteomes" id="UP000184420">
    <property type="component" value="Unassembled WGS sequence"/>
</dbReference>
<feature type="transmembrane region" description="Helical" evidence="5">
    <location>
        <begin position="48"/>
        <end position="68"/>
    </location>
</feature>
<feature type="transmembrane region" description="Helical" evidence="5">
    <location>
        <begin position="7"/>
        <end position="28"/>
    </location>
</feature>
<dbReference type="InterPro" id="IPR032808">
    <property type="entry name" value="DoxX"/>
</dbReference>
<evidence type="ECO:0000256" key="3">
    <source>
        <dbReference type="ARBA" id="ARBA00022989"/>
    </source>
</evidence>
<proteinExistence type="predicted"/>
<name>A0A1M7M8R0_9BACT</name>
<comment type="subcellular location">
    <subcellularLocation>
        <location evidence="1">Membrane</location>
        <topology evidence="1">Multi-pass membrane protein</topology>
    </subcellularLocation>
</comment>
<feature type="transmembrane region" description="Helical" evidence="5">
    <location>
        <begin position="103"/>
        <end position="119"/>
    </location>
</feature>
<keyword evidence="4 5" id="KW-0472">Membrane</keyword>
<feature type="transmembrane region" description="Helical" evidence="5">
    <location>
        <begin position="75"/>
        <end position="97"/>
    </location>
</feature>
<evidence type="ECO:0000256" key="1">
    <source>
        <dbReference type="ARBA" id="ARBA00004141"/>
    </source>
</evidence>
<accession>A0A1M7M8R0</accession>
<organism evidence="6 7">
    <name type="scientific">Chitinophaga jiangningensis</name>
    <dbReference type="NCBI Taxonomy" id="1419482"/>
    <lineage>
        <taxon>Bacteria</taxon>
        <taxon>Pseudomonadati</taxon>
        <taxon>Bacteroidota</taxon>
        <taxon>Chitinophagia</taxon>
        <taxon>Chitinophagales</taxon>
        <taxon>Chitinophagaceae</taxon>
        <taxon>Chitinophaga</taxon>
    </lineage>
</organism>
<evidence type="ECO:0000256" key="4">
    <source>
        <dbReference type="ARBA" id="ARBA00023136"/>
    </source>
</evidence>
<dbReference type="GO" id="GO:0016020">
    <property type="term" value="C:membrane"/>
    <property type="evidence" value="ECO:0007669"/>
    <property type="project" value="UniProtKB-SubCell"/>
</dbReference>
<evidence type="ECO:0000313" key="6">
    <source>
        <dbReference type="EMBL" id="SHM87068.1"/>
    </source>
</evidence>
<keyword evidence="2 5" id="KW-0812">Transmembrane</keyword>
<gene>
    <name evidence="6" type="ORF">SAMN05444266_112131</name>
</gene>
<dbReference type="OrthoDB" id="3385086at2"/>
<sequence length="124" mass="13387">MTTTPKVLNVLLWMAQGILAATLLWAGFMKILAPQGLPFPWVKEHPLLVVLTGITDLLGGAGVVLPGLLRILPKLVVTAAYGIIALMISAIIFHISRGEASDIGFNIGMIVIALFVAWGRRRYL</sequence>
<evidence type="ECO:0000313" key="7">
    <source>
        <dbReference type="Proteomes" id="UP000184420"/>
    </source>
</evidence>
<protein>
    <submittedName>
        <fullName evidence="6">DoxX-like family protein</fullName>
    </submittedName>
</protein>
<keyword evidence="3 5" id="KW-1133">Transmembrane helix</keyword>
<evidence type="ECO:0000256" key="5">
    <source>
        <dbReference type="SAM" id="Phobius"/>
    </source>
</evidence>
<dbReference type="EMBL" id="FRBL01000012">
    <property type="protein sequence ID" value="SHM87068.1"/>
    <property type="molecule type" value="Genomic_DNA"/>
</dbReference>
<reference evidence="6 7" key="1">
    <citation type="submission" date="2016-11" db="EMBL/GenBank/DDBJ databases">
        <authorList>
            <person name="Jaros S."/>
            <person name="Januszkiewicz K."/>
            <person name="Wedrychowicz H."/>
        </authorList>
    </citation>
    <scope>NUCLEOTIDE SEQUENCE [LARGE SCALE GENOMIC DNA]</scope>
    <source>
        <strain evidence="6 7">DSM 27406</strain>
    </source>
</reference>
<dbReference type="AlphaFoldDB" id="A0A1M7M8R0"/>
<evidence type="ECO:0000256" key="2">
    <source>
        <dbReference type="ARBA" id="ARBA00022692"/>
    </source>
</evidence>
<dbReference type="Pfam" id="PF13564">
    <property type="entry name" value="DoxX_2"/>
    <property type="match status" value="1"/>
</dbReference>
<dbReference type="RefSeq" id="WP_073087161.1">
    <property type="nucleotide sequence ID" value="NZ_FRBL01000012.1"/>
</dbReference>
<keyword evidence="7" id="KW-1185">Reference proteome</keyword>